<dbReference type="PANTHER" id="PTHR30055:SF222">
    <property type="entry name" value="REGULATORY PROTEIN"/>
    <property type="match status" value="1"/>
</dbReference>
<dbReference type="Proteomes" id="UP000290602">
    <property type="component" value="Unassembled WGS sequence"/>
</dbReference>
<dbReference type="GO" id="GO:0006355">
    <property type="term" value="P:regulation of DNA-templated transcription"/>
    <property type="evidence" value="ECO:0007669"/>
    <property type="project" value="UniProtKB-ARBA"/>
</dbReference>
<accession>A0A4Q0VHW1</accession>
<keyword evidence="1" id="KW-0238">DNA-binding</keyword>
<dbReference type="OrthoDB" id="9780824at2"/>
<dbReference type="Gene3D" id="1.10.357.10">
    <property type="entry name" value="Tetracycline Repressor, domain 2"/>
    <property type="match status" value="1"/>
</dbReference>
<dbReference type="InterPro" id="IPR036271">
    <property type="entry name" value="Tet_transcr_reg_TetR-rel_C_sf"/>
</dbReference>
<proteinExistence type="predicted"/>
<sequence length="216" mass="24111">MAKNTTIKTVFDQVLAADPNLPAKQKQVLAASLALFAAQGFANTSTKQIAAKAGVAEGTVYRRYKTKDDLLAALIKPLVSEVMPRLMREFASQVVRMPTLTRHQFLTTLVANRVDFLQDNWREAKILINEMLMREDLRQQVLVQAAPVIEKNLFPVLDRLKDAGQLRDLGNDVIAQLLIGTILTNLVRANLQGDLHQFIVRTPVLIDFLDRGLAPD</sequence>
<dbReference type="PRINTS" id="PR00455">
    <property type="entry name" value="HTHTETR"/>
</dbReference>
<dbReference type="InterPro" id="IPR009057">
    <property type="entry name" value="Homeodomain-like_sf"/>
</dbReference>
<dbReference type="PANTHER" id="PTHR30055">
    <property type="entry name" value="HTH-TYPE TRANSCRIPTIONAL REGULATOR RUTR"/>
    <property type="match status" value="1"/>
</dbReference>
<evidence type="ECO:0000313" key="3">
    <source>
        <dbReference type="Proteomes" id="UP000290602"/>
    </source>
</evidence>
<keyword evidence="3" id="KW-1185">Reference proteome</keyword>
<dbReference type="PROSITE" id="PS50977">
    <property type="entry name" value="HTH_TETR_2"/>
    <property type="match status" value="1"/>
</dbReference>
<dbReference type="EMBL" id="QXIL01000010">
    <property type="protein sequence ID" value="RXI78599.1"/>
    <property type="molecule type" value="Genomic_DNA"/>
</dbReference>
<comment type="caution">
    <text evidence="2">The sequence shown here is derived from an EMBL/GenBank/DDBJ whole genome shotgun (WGS) entry which is preliminary data.</text>
</comment>
<dbReference type="GO" id="GO:0003677">
    <property type="term" value="F:DNA binding"/>
    <property type="evidence" value="ECO:0007669"/>
    <property type="project" value="UniProtKB-UniRule"/>
</dbReference>
<dbReference type="RefSeq" id="WP_129032584.1">
    <property type="nucleotide sequence ID" value="NZ_CP059603.1"/>
</dbReference>
<dbReference type="AlphaFoldDB" id="A0A4Q0VHW1"/>
<dbReference type="InterPro" id="IPR001647">
    <property type="entry name" value="HTH_TetR"/>
</dbReference>
<dbReference type="SUPFAM" id="SSF46689">
    <property type="entry name" value="Homeodomain-like"/>
    <property type="match status" value="1"/>
</dbReference>
<organism evidence="2 3">
    <name type="scientific">Levilactobacillus suantsaii</name>
    <dbReference type="NCBI Taxonomy" id="2292255"/>
    <lineage>
        <taxon>Bacteria</taxon>
        <taxon>Bacillati</taxon>
        <taxon>Bacillota</taxon>
        <taxon>Bacilli</taxon>
        <taxon>Lactobacillales</taxon>
        <taxon>Lactobacillaceae</taxon>
        <taxon>Levilactobacillus</taxon>
    </lineage>
</organism>
<evidence type="ECO:0000256" key="1">
    <source>
        <dbReference type="ARBA" id="ARBA00023125"/>
    </source>
</evidence>
<name>A0A4Q0VHW1_9LACO</name>
<evidence type="ECO:0000313" key="2">
    <source>
        <dbReference type="EMBL" id="RXI78599.1"/>
    </source>
</evidence>
<dbReference type="Pfam" id="PF00440">
    <property type="entry name" value="TetR_N"/>
    <property type="match status" value="1"/>
</dbReference>
<dbReference type="InterPro" id="IPR050109">
    <property type="entry name" value="HTH-type_TetR-like_transc_reg"/>
</dbReference>
<reference evidence="2 3" key="1">
    <citation type="submission" date="2018-08" db="EMBL/GenBank/DDBJ databases">
        <title>Lactobacillus suantsai sp. nov., isolated from traditional fermented suan-tsai in Taiwan.</title>
        <authorList>
            <person name="Huang C.-H."/>
        </authorList>
    </citation>
    <scope>NUCLEOTIDE SEQUENCE [LARGE SCALE GENOMIC DNA]</scope>
    <source>
        <strain evidence="2 3">BCRC 12945</strain>
    </source>
</reference>
<protein>
    <submittedName>
        <fullName evidence="2">TetR/AcrR family transcriptional regulator</fullName>
    </submittedName>
</protein>
<dbReference type="SUPFAM" id="SSF48498">
    <property type="entry name" value="Tetracyclin repressor-like, C-terminal domain"/>
    <property type="match status" value="1"/>
</dbReference>
<gene>
    <name evidence="2" type="ORF">DXH47_06690</name>
</gene>